<evidence type="ECO:0000313" key="1">
    <source>
        <dbReference type="EMBL" id="GAA3748099.1"/>
    </source>
</evidence>
<dbReference type="InterPro" id="IPR036890">
    <property type="entry name" value="HATPase_C_sf"/>
</dbReference>
<organism evidence="1 2">
    <name type="scientific">Salinactinospora qingdaonensis</name>
    <dbReference type="NCBI Taxonomy" id="702744"/>
    <lineage>
        <taxon>Bacteria</taxon>
        <taxon>Bacillati</taxon>
        <taxon>Actinomycetota</taxon>
        <taxon>Actinomycetes</taxon>
        <taxon>Streptosporangiales</taxon>
        <taxon>Nocardiopsidaceae</taxon>
        <taxon>Salinactinospora</taxon>
    </lineage>
</organism>
<proteinExistence type="predicted"/>
<dbReference type="Gene3D" id="3.30.565.10">
    <property type="entry name" value="Histidine kinase-like ATPase, C-terminal domain"/>
    <property type="match status" value="1"/>
</dbReference>
<gene>
    <name evidence="1" type="ORF">GCM10022402_29290</name>
</gene>
<dbReference type="Proteomes" id="UP001500908">
    <property type="component" value="Unassembled WGS sequence"/>
</dbReference>
<keyword evidence="2" id="KW-1185">Reference proteome</keyword>
<accession>A0ABP7FUI9</accession>
<comment type="caution">
    <text evidence="1">The sequence shown here is derived from an EMBL/GenBank/DDBJ whole genome shotgun (WGS) entry which is preliminary data.</text>
</comment>
<dbReference type="EMBL" id="BAABDD010000012">
    <property type="protein sequence ID" value="GAA3748099.1"/>
    <property type="molecule type" value="Genomic_DNA"/>
</dbReference>
<evidence type="ECO:0000313" key="2">
    <source>
        <dbReference type="Proteomes" id="UP001500908"/>
    </source>
</evidence>
<dbReference type="RefSeq" id="WP_344972037.1">
    <property type="nucleotide sequence ID" value="NZ_BAABDD010000012.1"/>
</dbReference>
<sequence length="76" mass="8295">MVSRRGAHRRQYIAAQRLSRLNAVLRLEGPTDSQVPDDVGEHVLAVVGEALSNLARHAQAPRVEIRILVDDGVGFA</sequence>
<name>A0ABP7FUI9_9ACTN</name>
<protein>
    <recommendedName>
        <fullName evidence="3">Histidine kinase-like ATPase domain-containing protein</fullName>
    </recommendedName>
</protein>
<reference evidence="2" key="1">
    <citation type="journal article" date="2019" name="Int. J. Syst. Evol. Microbiol.">
        <title>The Global Catalogue of Microorganisms (GCM) 10K type strain sequencing project: providing services to taxonomists for standard genome sequencing and annotation.</title>
        <authorList>
            <consortium name="The Broad Institute Genomics Platform"/>
            <consortium name="The Broad Institute Genome Sequencing Center for Infectious Disease"/>
            <person name="Wu L."/>
            <person name="Ma J."/>
        </authorList>
    </citation>
    <scope>NUCLEOTIDE SEQUENCE [LARGE SCALE GENOMIC DNA]</scope>
    <source>
        <strain evidence="2">JCM 17137</strain>
    </source>
</reference>
<evidence type="ECO:0008006" key="3">
    <source>
        <dbReference type="Google" id="ProtNLM"/>
    </source>
</evidence>